<sequence>MNSLEEKEEWTFPGIKYDKNIKIVDVKENSKSINILEFMKSTFNEEITRKIIIKGSGRACHKAVSFSELFKRDYEKTIYQINKVTSAVENLNNIGSRNDCKRKTIATLWILLSKDELELSPKTKVIKSKKGKDDFDEWIKLTSGAKDCMEDDKPKKKLKRPIERENSDQVNPWARKKRMKPNEKNKKK</sequence>
<organism evidence="3 4">
    <name type="scientific">Parastrongyloides trichosuri</name>
    <name type="common">Possum-specific nematode worm</name>
    <dbReference type="NCBI Taxonomy" id="131310"/>
    <lineage>
        <taxon>Eukaryota</taxon>
        <taxon>Metazoa</taxon>
        <taxon>Ecdysozoa</taxon>
        <taxon>Nematoda</taxon>
        <taxon>Chromadorea</taxon>
        <taxon>Rhabditida</taxon>
        <taxon>Tylenchina</taxon>
        <taxon>Panagrolaimomorpha</taxon>
        <taxon>Strongyloidoidea</taxon>
        <taxon>Strongyloididae</taxon>
        <taxon>Parastrongyloides</taxon>
    </lineage>
</organism>
<feature type="compositionally biased region" description="Basic and acidic residues" evidence="1">
    <location>
        <begin position="150"/>
        <end position="167"/>
    </location>
</feature>
<dbReference type="STRING" id="131310.A0A0N4Z2G5"/>
<evidence type="ECO:0000256" key="1">
    <source>
        <dbReference type="SAM" id="MobiDB-lite"/>
    </source>
</evidence>
<accession>A0A0N4Z2G5</accession>
<reference evidence="4" key="1">
    <citation type="submission" date="2017-02" db="UniProtKB">
        <authorList>
            <consortium name="WormBaseParasite"/>
        </authorList>
    </citation>
    <scope>IDENTIFICATION</scope>
</reference>
<evidence type="ECO:0000313" key="4">
    <source>
        <dbReference type="WBParaSite" id="PTRK_0000106000.1"/>
    </source>
</evidence>
<proteinExistence type="predicted"/>
<dbReference type="WBParaSite" id="PTRK_0000106000.1">
    <property type="protein sequence ID" value="PTRK_0000106000.1"/>
    <property type="gene ID" value="PTRK_0000106000"/>
</dbReference>
<dbReference type="SUPFAM" id="SSF82704">
    <property type="entry name" value="AlbA-like"/>
    <property type="match status" value="1"/>
</dbReference>
<dbReference type="Pfam" id="PF01918">
    <property type="entry name" value="Alba"/>
    <property type="match status" value="1"/>
</dbReference>
<name>A0A0N4Z2G5_PARTI</name>
<evidence type="ECO:0000259" key="2">
    <source>
        <dbReference type="Pfam" id="PF01918"/>
    </source>
</evidence>
<dbReference type="InterPro" id="IPR002775">
    <property type="entry name" value="DNA/RNA-bd_Alba-like"/>
</dbReference>
<dbReference type="AlphaFoldDB" id="A0A0N4Z2G5"/>
<feature type="domain" description="DNA/RNA-binding protein Alba-like" evidence="2">
    <location>
        <begin position="23"/>
        <end position="86"/>
    </location>
</feature>
<keyword evidence="3" id="KW-1185">Reference proteome</keyword>
<feature type="region of interest" description="Disordered" evidence="1">
    <location>
        <begin position="150"/>
        <end position="188"/>
    </location>
</feature>
<evidence type="ECO:0000313" key="3">
    <source>
        <dbReference type="Proteomes" id="UP000038045"/>
    </source>
</evidence>
<dbReference type="InterPro" id="IPR036882">
    <property type="entry name" value="Alba-like_dom_sf"/>
</dbReference>
<dbReference type="Proteomes" id="UP000038045">
    <property type="component" value="Unplaced"/>
</dbReference>
<dbReference type="Gene3D" id="3.30.110.20">
    <property type="entry name" value="Alba-like domain"/>
    <property type="match status" value="1"/>
</dbReference>
<dbReference type="GO" id="GO:0003676">
    <property type="term" value="F:nucleic acid binding"/>
    <property type="evidence" value="ECO:0007669"/>
    <property type="project" value="InterPro"/>
</dbReference>
<protein>
    <submittedName>
        <fullName evidence="4">Alba domain-containing protein</fullName>
    </submittedName>
</protein>